<comment type="caution">
    <text evidence="3">The sequence shown here is derived from an EMBL/GenBank/DDBJ whole genome shotgun (WGS) entry which is preliminary data.</text>
</comment>
<keyword evidence="4" id="KW-1185">Reference proteome</keyword>
<accession>A0ABP0RM97</accession>
<evidence type="ECO:0000259" key="2">
    <source>
        <dbReference type="PROSITE" id="PS50206"/>
    </source>
</evidence>
<name>A0ABP0RM97_9DINO</name>
<dbReference type="PROSITE" id="PS50206">
    <property type="entry name" value="RHODANESE_3"/>
    <property type="match status" value="1"/>
</dbReference>
<dbReference type="InterPro" id="IPR036873">
    <property type="entry name" value="Rhodanese-like_dom_sf"/>
</dbReference>
<keyword evidence="1" id="KW-0732">Signal</keyword>
<feature type="domain" description="Rhodanese" evidence="2">
    <location>
        <begin position="110"/>
        <end position="171"/>
    </location>
</feature>
<dbReference type="Gene3D" id="3.40.250.10">
    <property type="entry name" value="Rhodanese-like domain"/>
    <property type="match status" value="1"/>
</dbReference>
<dbReference type="SMART" id="SM00450">
    <property type="entry name" value="RHOD"/>
    <property type="match status" value="1"/>
</dbReference>
<evidence type="ECO:0000313" key="4">
    <source>
        <dbReference type="Proteomes" id="UP001642484"/>
    </source>
</evidence>
<proteinExistence type="predicted"/>
<dbReference type="PANTHER" id="PTHR44542:SF14">
    <property type="entry name" value="PROTEIN HIGH ARSENIC CONTENT 1, MITOCHONDRIAL-RELATED"/>
    <property type="match status" value="1"/>
</dbReference>
<dbReference type="PANTHER" id="PTHR44542">
    <property type="entry name" value="THIOSULFATE SULFURTRANSFERASE 18"/>
    <property type="match status" value="1"/>
</dbReference>
<organism evidence="3 4">
    <name type="scientific">Durusdinium trenchii</name>
    <dbReference type="NCBI Taxonomy" id="1381693"/>
    <lineage>
        <taxon>Eukaryota</taxon>
        <taxon>Sar</taxon>
        <taxon>Alveolata</taxon>
        <taxon>Dinophyceae</taxon>
        <taxon>Suessiales</taxon>
        <taxon>Symbiodiniaceae</taxon>
        <taxon>Durusdinium</taxon>
    </lineage>
</organism>
<evidence type="ECO:0000313" key="3">
    <source>
        <dbReference type="EMBL" id="CAK9100763.1"/>
    </source>
</evidence>
<dbReference type="CDD" id="cd00158">
    <property type="entry name" value="RHOD"/>
    <property type="match status" value="1"/>
</dbReference>
<feature type="chain" id="PRO_5046098721" description="Rhodanese domain-containing protein" evidence="1">
    <location>
        <begin position="23"/>
        <end position="193"/>
    </location>
</feature>
<evidence type="ECO:0000256" key="1">
    <source>
        <dbReference type="SAM" id="SignalP"/>
    </source>
</evidence>
<sequence length="193" mass="21102">MWCRSWRSAGLAMGLVARLALQENGGNLTTFGSVSKVGVYRPLQAFTVRRFKSIASAEAMDLLKSGWKYLDVRRAEEGEAYGVPCVPSGSSYHLVTSHVLGPRGMVFDSEAWLEDVQQKIPDKEAKIVIGCAAGVRSKAAARVLEAAGYLNVQELDDGFNGWAARNRSCRSGLHATKPLTEDLKLLDAEPFHF</sequence>
<dbReference type="InterPro" id="IPR044684">
    <property type="entry name" value="STR17/STR18/HARC1-like"/>
</dbReference>
<dbReference type="InterPro" id="IPR001763">
    <property type="entry name" value="Rhodanese-like_dom"/>
</dbReference>
<dbReference type="SUPFAM" id="SSF52821">
    <property type="entry name" value="Rhodanese/Cell cycle control phosphatase"/>
    <property type="match status" value="1"/>
</dbReference>
<feature type="signal peptide" evidence="1">
    <location>
        <begin position="1"/>
        <end position="22"/>
    </location>
</feature>
<protein>
    <recommendedName>
        <fullName evidence="2">Rhodanese domain-containing protein</fullName>
    </recommendedName>
</protein>
<dbReference type="Pfam" id="PF00581">
    <property type="entry name" value="Rhodanese"/>
    <property type="match status" value="1"/>
</dbReference>
<reference evidence="3 4" key="1">
    <citation type="submission" date="2024-02" db="EMBL/GenBank/DDBJ databases">
        <authorList>
            <person name="Chen Y."/>
            <person name="Shah S."/>
            <person name="Dougan E. K."/>
            <person name="Thang M."/>
            <person name="Chan C."/>
        </authorList>
    </citation>
    <scope>NUCLEOTIDE SEQUENCE [LARGE SCALE GENOMIC DNA]</scope>
</reference>
<gene>
    <name evidence="3" type="ORF">CCMP2556_LOCUS47565</name>
</gene>
<dbReference type="Proteomes" id="UP001642484">
    <property type="component" value="Unassembled WGS sequence"/>
</dbReference>
<dbReference type="EMBL" id="CAXAMN010026128">
    <property type="protein sequence ID" value="CAK9100763.1"/>
    <property type="molecule type" value="Genomic_DNA"/>
</dbReference>